<gene>
    <name evidence="2" type="ORF">BN486_03663</name>
</gene>
<evidence type="ECO:0000313" key="3">
    <source>
        <dbReference type="Proteomes" id="UP000018009"/>
    </source>
</evidence>
<name>R6K173_9FIRM</name>
<dbReference type="RefSeq" id="WP_022203146.1">
    <property type="nucleotide sequence ID" value="NZ_FR886101.1"/>
</dbReference>
<reference evidence="2" key="1">
    <citation type="submission" date="2012-11" db="EMBL/GenBank/DDBJ databases">
        <title>Dependencies among metagenomic species, viruses, plasmids and units of genetic variation.</title>
        <authorList>
            <person name="Nielsen H.B."/>
            <person name="Almeida M."/>
            <person name="Juncker A.S."/>
            <person name="Rasmussen S."/>
            <person name="Li J."/>
            <person name="Sunagawa S."/>
            <person name="Plichta D."/>
            <person name="Gautier L."/>
            <person name="Le Chatelier E."/>
            <person name="Peletier E."/>
            <person name="Bonde I."/>
            <person name="Nielsen T."/>
            <person name="Manichanh C."/>
            <person name="Arumugam M."/>
            <person name="Batto J."/>
            <person name="Santos M.B.Q.D."/>
            <person name="Blom N."/>
            <person name="Borruel N."/>
            <person name="Burgdorf K.S."/>
            <person name="Boumezbeur F."/>
            <person name="Casellas F."/>
            <person name="Dore J."/>
            <person name="Guarner F."/>
            <person name="Hansen T."/>
            <person name="Hildebrand F."/>
            <person name="Kaas R.S."/>
            <person name="Kennedy S."/>
            <person name="Kristiansen K."/>
            <person name="Kultima J.R."/>
            <person name="Leonard P."/>
            <person name="Levenez F."/>
            <person name="Lund O."/>
            <person name="Moumen B."/>
            <person name="Le Paslier D."/>
            <person name="Pons N."/>
            <person name="Pedersen O."/>
            <person name="Prifti E."/>
            <person name="Qin J."/>
            <person name="Raes J."/>
            <person name="Tap J."/>
            <person name="Tims S."/>
            <person name="Ussery D.W."/>
            <person name="Yamada T."/>
            <person name="MetaHit consortium"/>
            <person name="Renault P."/>
            <person name="Sicheritz-Ponten T."/>
            <person name="Bork P."/>
            <person name="Wang J."/>
            <person name="Brunak S."/>
            <person name="Ehrlich S.D."/>
        </authorList>
    </citation>
    <scope>NUCLEOTIDE SEQUENCE [LARGE SCALE GENOMIC DNA]</scope>
</reference>
<dbReference type="AlphaFoldDB" id="R6K173"/>
<dbReference type="EMBL" id="CBDY010000341">
    <property type="protein sequence ID" value="CDB63841.1"/>
    <property type="molecule type" value="Genomic_DNA"/>
</dbReference>
<sequence length="449" mass="52612">MPSKMIYDESNWLFKDPQKNTIHDITIEDINQLLNYAEQDNAWAEAVKHEVVEREKAIRSGTYTKKTDWLLEEFQIMQTSGTVIHMPFGLRIITFPSKRQLFRGEIQNYHRSIPSLNRLLKDCMDEKEKELNRVIAHLRKWQFGNLIWNINIVPYWEAKLSDVNLDALAQHYGFATHLMDLTNDFKAALFFATCKYVPETDSYRPLTQADIDKSEDTRYGFIFHAPDWIIDYMNGGGFEKWSFEHLHHGNPMEMPDRNRRFYLQSGDMDGVALQIGYQPLQRCAHQSGYIYPMRNEKSLQENWHFEKLRFKHSVELSQHVYRMMDGGKKVFPNEGVTELHEYIERIKHSVVFAMDELQAVYDCDGVDKTIFPTIDDLKKALTGYTTSDGIVAIQDEPIVYDIPKELLDDVNSHYDGKDLLAAIGGMLHQKYPDQEYRKQRCIEIYGKLI</sequence>
<proteinExistence type="predicted"/>
<dbReference type="Pfam" id="PF08867">
    <property type="entry name" value="FRG"/>
    <property type="match status" value="1"/>
</dbReference>
<comment type="caution">
    <text evidence="2">The sequence shown here is derived from an EMBL/GenBank/DDBJ whole genome shotgun (WGS) entry which is preliminary data.</text>
</comment>
<accession>R6K173</accession>
<protein>
    <submittedName>
        <fullName evidence="2">FRG domain protein</fullName>
    </submittedName>
</protein>
<evidence type="ECO:0000259" key="1">
    <source>
        <dbReference type="SMART" id="SM00901"/>
    </source>
</evidence>
<feature type="domain" description="FRG" evidence="1">
    <location>
        <begin position="96"/>
        <end position="223"/>
    </location>
</feature>
<organism evidence="2 3">
    <name type="scientific">[Clostridium] clostridioforme CAG:132</name>
    <dbReference type="NCBI Taxonomy" id="1263065"/>
    <lineage>
        <taxon>Bacteria</taxon>
        <taxon>Bacillati</taxon>
        <taxon>Bacillota</taxon>
        <taxon>Clostridia</taxon>
        <taxon>Lachnospirales</taxon>
        <taxon>Lachnospiraceae</taxon>
        <taxon>Enterocloster</taxon>
    </lineage>
</organism>
<dbReference type="SMART" id="SM00901">
    <property type="entry name" value="FRG"/>
    <property type="match status" value="1"/>
</dbReference>
<evidence type="ECO:0000313" key="2">
    <source>
        <dbReference type="EMBL" id="CDB63841.1"/>
    </source>
</evidence>
<dbReference type="Proteomes" id="UP000018009">
    <property type="component" value="Unassembled WGS sequence"/>
</dbReference>
<dbReference type="InterPro" id="IPR014966">
    <property type="entry name" value="FRG-dom"/>
</dbReference>